<sequence length="67" mass="7442">MNDEKAANPEEIHAVIGYVVASLLEAGKPMHMHEIAAMLKQQAERASDDAMKRNCLHALRLIADKMN</sequence>
<organism evidence="1 2">
    <name type="scientific">Rouxiella chamberiensis</name>
    <dbReference type="NCBI Taxonomy" id="1513468"/>
    <lineage>
        <taxon>Bacteria</taxon>
        <taxon>Pseudomonadati</taxon>
        <taxon>Pseudomonadota</taxon>
        <taxon>Gammaproteobacteria</taxon>
        <taxon>Enterobacterales</taxon>
        <taxon>Yersiniaceae</taxon>
        <taxon>Rouxiella</taxon>
    </lineage>
</organism>
<protein>
    <recommendedName>
        <fullName evidence="3">Fumarate hydratase</fullName>
    </recommendedName>
</protein>
<dbReference type="EMBL" id="CP114058">
    <property type="protein sequence ID" value="WAT02113.1"/>
    <property type="molecule type" value="Genomic_DNA"/>
</dbReference>
<reference evidence="1" key="1">
    <citation type="submission" date="2022-12" db="EMBL/GenBank/DDBJ databases">
        <title>Complete genome sequence of an Australian strain of Rouxiella badensis DAR84756 and resolution of the R. badensis DSM100043 and R. chamberiensis DSM28324 genomes.</title>
        <authorList>
            <person name="Paul S."/>
            <person name="Anderson P.J."/>
            <person name="Maynard G."/>
            <person name="Dyall-Smith M."/>
            <person name="Kudinha T."/>
        </authorList>
    </citation>
    <scope>NUCLEOTIDE SEQUENCE</scope>
    <source>
        <strain evidence="1">DSM 28324</strain>
    </source>
</reference>
<dbReference type="RefSeq" id="WP_045048127.1">
    <property type="nucleotide sequence ID" value="NZ_CP114058.1"/>
</dbReference>
<dbReference type="Proteomes" id="UP001164712">
    <property type="component" value="Chromosome"/>
</dbReference>
<proteinExistence type="predicted"/>
<evidence type="ECO:0000313" key="1">
    <source>
        <dbReference type="EMBL" id="WAT02113.1"/>
    </source>
</evidence>
<accession>A0ABY7HRV0</accession>
<evidence type="ECO:0000313" key="2">
    <source>
        <dbReference type="Proteomes" id="UP001164712"/>
    </source>
</evidence>
<evidence type="ECO:0008006" key="3">
    <source>
        <dbReference type="Google" id="ProtNLM"/>
    </source>
</evidence>
<gene>
    <name evidence="1" type="ORF">O1V66_05460</name>
</gene>
<name>A0ABY7HRV0_9GAMM</name>
<keyword evidence="2" id="KW-1185">Reference proteome</keyword>